<sequence>MPKVENMPNITIHNATINPNVTYIHWKVHGDWVTQNHGHGEEILCVAQCPPFLLATSSYDGEIIIRNVISGHVCCKLNTPSLSDVPDPQKGSVTFWKLFGGTGLFTNFIPSRGKAQVSSIAVTAGDALVYLADQQGFVHVYDIEEYGLWGPELQPPKRTFGQSSPWDIFTPSSWNHPRVSYEILTDPQSMTTHPALEGDTPTGYTAGREEQDDVMEEKPWAEPGKTSNLCSPENFILEVEKKEEISRWSEFPDGRLLLAQNKPCWKASDPGWPSIYQTLWCHEVDSVSALGEKPDLSIIGSDLLNLNFLVQEGEESGVTQDS</sequence>
<proteinExistence type="predicted"/>
<feature type="region of interest" description="Disordered" evidence="2">
    <location>
        <begin position="190"/>
        <end position="211"/>
    </location>
</feature>
<evidence type="ECO:0000313" key="3">
    <source>
        <dbReference type="EMBL" id="EHB03554.1"/>
    </source>
</evidence>
<name>G5B2P3_HETGA</name>
<dbReference type="Proteomes" id="UP000006813">
    <property type="component" value="Unassembled WGS sequence"/>
</dbReference>
<evidence type="ECO:0008006" key="5">
    <source>
        <dbReference type="Google" id="ProtNLM"/>
    </source>
</evidence>
<accession>G5B2P3</accession>
<evidence type="ECO:0000256" key="2">
    <source>
        <dbReference type="SAM" id="MobiDB-lite"/>
    </source>
</evidence>
<dbReference type="InterPro" id="IPR036322">
    <property type="entry name" value="WD40_repeat_dom_sf"/>
</dbReference>
<dbReference type="STRING" id="10181.G5B2P3"/>
<reference evidence="3 4" key="1">
    <citation type="journal article" date="2011" name="Nature">
        <title>Genome sequencing reveals insights into physiology and longevity of the naked mole rat.</title>
        <authorList>
            <person name="Kim E.B."/>
            <person name="Fang X."/>
            <person name="Fushan A.A."/>
            <person name="Huang Z."/>
            <person name="Lobanov A.V."/>
            <person name="Han L."/>
            <person name="Marino S.M."/>
            <person name="Sun X."/>
            <person name="Turanov A.A."/>
            <person name="Yang P."/>
            <person name="Yim S.H."/>
            <person name="Zhao X."/>
            <person name="Kasaikina M.V."/>
            <person name="Stoletzki N."/>
            <person name="Peng C."/>
            <person name="Polak P."/>
            <person name="Xiong Z."/>
            <person name="Kiezun A."/>
            <person name="Zhu Y."/>
            <person name="Chen Y."/>
            <person name="Kryukov G.V."/>
            <person name="Zhang Q."/>
            <person name="Peshkin L."/>
            <person name="Yang L."/>
            <person name="Bronson R.T."/>
            <person name="Buffenstein R."/>
            <person name="Wang B."/>
            <person name="Han C."/>
            <person name="Li Q."/>
            <person name="Chen L."/>
            <person name="Zhao W."/>
            <person name="Sunyaev S.R."/>
            <person name="Park T.J."/>
            <person name="Zhang G."/>
            <person name="Wang J."/>
            <person name="Gladyshev V.N."/>
        </authorList>
    </citation>
    <scope>NUCLEOTIDE SEQUENCE [LARGE SCALE GENOMIC DNA]</scope>
</reference>
<dbReference type="AlphaFoldDB" id="G5B2P3"/>
<protein>
    <recommendedName>
        <fullName evidence="5">WD repeat-containing protein 49</fullName>
    </recommendedName>
</protein>
<dbReference type="InterPro" id="IPR051242">
    <property type="entry name" value="WD-EF-hand_domain"/>
</dbReference>
<gene>
    <name evidence="3" type="ORF">GW7_02039</name>
</gene>
<evidence type="ECO:0000256" key="1">
    <source>
        <dbReference type="ARBA" id="ARBA00022737"/>
    </source>
</evidence>
<dbReference type="EMBL" id="JH168141">
    <property type="protein sequence ID" value="EHB03554.1"/>
    <property type="molecule type" value="Genomic_DNA"/>
</dbReference>
<dbReference type="PANTHER" id="PTHR44324:SF4">
    <property type="entry name" value="WD40 REPEAT DOMAIN 95"/>
    <property type="match status" value="1"/>
</dbReference>
<evidence type="ECO:0000313" key="4">
    <source>
        <dbReference type="Proteomes" id="UP000006813"/>
    </source>
</evidence>
<dbReference type="SUPFAM" id="SSF50978">
    <property type="entry name" value="WD40 repeat-like"/>
    <property type="match status" value="1"/>
</dbReference>
<keyword evidence="1" id="KW-0677">Repeat</keyword>
<organism evidence="3 4">
    <name type="scientific">Heterocephalus glaber</name>
    <name type="common">Naked mole rat</name>
    <dbReference type="NCBI Taxonomy" id="10181"/>
    <lineage>
        <taxon>Eukaryota</taxon>
        <taxon>Metazoa</taxon>
        <taxon>Chordata</taxon>
        <taxon>Craniata</taxon>
        <taxon>Vertebrata</taxon>
        <taxon>Euteleostomi</taxon>
        <taxon>Mammalia</taxon>
        <taxon>Eutheria</taxon>
        <taxon>Euarchontoglires</taxon>
        <taxon>Glires</taxon>
        <taxon>Rodentia</taxon>
        <taxon>Hystricomorpha</taxon>
        <taxon>Bathyergidae</taxon>
        <taxon>Heterocephalus</taxon>
    </lineage>
</organism>
<dbReference type="Gene3D" id="2.130.10.10">
    <property type="entry name" value="YVTN repeat-like/Quinoprotein amine dehydrogenase"/>
    <property type="match status" value="1"/>
</dbReference>
<dbReference type="InterPro" id="IPR015943">
    <property type="entry name" value="WD40/YVTN_repeat-like_dom_sf"/>
</dbReference>
<dbReference type="PANTHER" id="PTHR44324">
    <property type="entry name" value="WD40 REPEAT DOMAIN 95"/>
    <property type="match status" value="1"/>
</dbReference>
<dbReference type="InParanoid" id="G5B2P3"/>